<keyword evidence="5 19" id="KW-1003">Cell membrane</keyword>
<dbReference type="InterPro" id="IPR009056">
    <property type="entry name" value="Cyt_c-like_dom"/>
</dbReference>
<dbReference type="NCBIfam" id="TIGR00782">
    <property type="entry name" value="ccoP"/>
    <property type="match status" value="1"/>
</dbReference>
<comment type="subunit">
    <text evidence="19">Component of the cbb3-type cytochrome c oxidase.</text>
</comment>
<evidence type="ECO:0000256" key="21">
    <source>
        <dbReference type="PIRSR" id="PIRSR000006-2"/>
    </source>
</evidence>
<gene>
    <name evidence="24" type="ORF">B1C78_13380</name>
</gene>
<dbReference type="PANTHER" id="PTHR33751">
    <property type="entry name" value="CBB3-TYPE CYTOCHROME C OXIDASE SUBUNIT FIXP"/>
    <property type="match status" value="1"/>
</dbReference>
<keyword evidence="25" id="KW-1185">Reference proteome</keyword>
<feature type="binding site" description="covalent" evidence="21">
    <location>
        <position position="232"/>
    </location>
    <ligand>
        <name>heme c</name>
        <dbReference type="ChEBI" id="CHEBI:61717"/>
        <label>2</label>
    </ligand>
</feature>
<keyword evidence="15 19" id="KW-0560">Oxidoreductase</keyword>
<dbReference type="GO" id="GO:0020037">
    <property type="term" value="F:heme binding"/>
    <property type="evidence" value="ECO:0007669"/>
    <property type="project" value="InterPro"/>
</dbReference>
<feature type="binding site" description="covalent" evidence="21">
    <location>
        <position position="148"/>
    </location>
    <ligand>
        <name>heme c</name>
        <dbReference type="ChEBI" id="CHEBI:61717"/>
        <label>1</label>
    </ligand>
</feature>
<keyword evidence="18 19" id="KW-0472">Membrane</keyword>
<feature type="binding site" description="axial binding residue" evidence="20">
    <location>
        <position position="149"/>
    </location>
    <ligand>
        <name>heme c</name>
        <dbReference type="ChEBI" id="CHEBI:61717"/>
        <label>1</label>
    </ligand>
    <ligandPart>
        <name>Fe</name>
        <dbReference type="ChEBI" id="CHEBI:18248"/>
    </ligandPart>
</feature>
<keyword evidence="7 19" id="KW-0349">Heme</keyword>
<dbReference type="Pfam" id="PF14715">
    <property type="entry name" value="FixP_N"/>
    <property type="match status" value="1"/>
</dbReference>
<evidence type="ECO:0000256" key="20">
    <source>
        <dbReference type="PIRSR" id="PIRSR000006-1"/>
    </source>
</evidence>
<dbReference type="GO" id="GO:0005886">
    <property type="term" value="C:plasma membrane"/>
    <property type="evidence" value="ECO:0007669"/>
    <property type="project" value="UniProtKB-SubCell"/>
</dbReference>
<keyword evidence="13 19" id="KW-0249">Electron transport</keyword>
<dbReference type="STRING" id="108003.B1C78_13380"/>
<evidence type="ECO:0000256" key="12">
    <source>
        <dbReference type="ARBA" id="ARBA00022781"/>
    </source>
</evidence>
<keyword evidence="8 19" id="KW-0679">Respiratory chain</keyword>
<dbReference type="RefSeq" id="WP_077279666.1">
    <property type="nucleotide sequence ID" value="NZ_MVBK01000087.1"/>
</dbReference>
<evidence type="ECO:0000256" key="6">
    <source>
        <dbReference type="ARBA" id="ARBA00022519"/>
    </source>
</evidence>
<dbReference type="InterPro" id="IPR050597">
    <property type="entry name" value="Cytochrome_c_Oxidase_Subunit"/>
</dbReference>
<comment type="pathway">
    <text evidence="2 19">Energy metabolism; oxidative phosphorylation.</text>
</comment>
<evidence type="ECO:0000256" key="18">
    <source>
        <dbReference type="ARBA" id="ARBA00023136"/>
    </source>
</evidence>
<dbReference type="PROSITE" id="PS51007">
    <property type="entry name" value="CYTC"/>
    <property type="match status" value="2"/>
</dbReference>
<comment type="subcellular location">
    <subcellularLocation>
        <location evidence="1 19">Cell inner membrane</location>
    </subcellularLocation>
</comment>
<dbReference type="Proteomes" id="UP000189462">
    <property type="component" value="Unassembled WGS sequence"/>
</dbReference>
<feature type="domain" description="Cytochrome c" evidence="23">
    <location>
        <begin position="219"/>
        <end position="300"/>
    </location>
</feature>
<evidence type="ECO:0000256" key="10">
    <source>
        <dbReference type="ARBA" id="ARBA00022723"/>
    </source>
</evidence>
<dbReference type="EMBL" id="MVBK01000087">
    <property type="protein sequence ID" value="OOG22892.1"/>
    <property type="molecule type" value="Genomic_DNA"/>
</dbReference>
<evidence type="ECO:0000256" key="11">
    <source>
        <dbReference type="ARBA" id="ARBA00022737"/>
    </source>
</evidence>
<evidence type="ECO:0000256" key="17">
    <source>
        <dbReference type="ARBA" id="ARBA00023065"/>
    </source>
</evidence>
<evidence type="ECO:0000256" key="7">
    <source>
        <dbReference type="ARBA" id="ARBA00022617"/>
    </source>
</evidence>
<feature type="domain" description="Cytochrome c" evidence="23">
    <location>
        <begin position="132"/>
        <end position="211"/>
    </location>
</feature>
<organism evidence="24 25">
    <name type="scientific">Thioalkalivibrio denitrificans</name>
    <dbReference type="NCBI Taxonomy" id="108003"/>
    <lineage>
        <taxon>Bacteria</taxon>
        <taxon>Pseudomonadati</taxon>
        <taxon>Pseudomonadota</taxon>
        <taxon>Gammaproteobacteria</taxon>
        <taxon>Chromatiales</taxon>
        <taxon>Ectothiorhodospiraceae</taxon>
        <taxon>Thioalkalivibrio</taxon>
    </lineage>
</organism>
<proteinExistence type="inferred from homology"/>
<keyword evidence="6 19" id="KW-0997">Cell inner membrane</keyword>
<evidence type="ECO:0000256" key="5">
    <source>
        <dbReference type="ARBA" id="ARBA00022475"/>
    </source>
</evidence>
<dbReference type="GO" id="GO:1902600">
    <property type="term" value="P:proton transmembrane transport"/>
    <property type="evidence" value="ECO:0007669"/>
    <property type="project" value="UniProtKB-KW"/>
</dbReference>
<dbReference type="Gene3D" id="1.10.760.10">
    <property type="entry name" value="Cytochrome c-like domain"/>
    <property type="match status" value="2"/>
</dbReference>
<feature type="transmembrane region" description="Helical" evidence="22">
    <location>
        <begin position="12"/>
        <end position="29"/>
    </location>
</feature>
<dbReference type="GO" id="GO:0006119">
    <property type="term" value="P:oxidative phosphorylation"/>
    <property type="evidence" value="ECO:0007669"/>
    <property type="project" value="UniProtKB-UniPathway"/>
</dbReference>
<evidence type="ECO:0000256" key="8">
    <source>
        <dbReference type="ARBA" id="ARBA00022660"/>
    </source>
</evidence>
<dbReference type="UniPathway" id="UPA00705"/>
<evidence type="ECO:0000313" key="25">
    <source>
        <dbReference type="Proteomes" id="UP000189462"/>
    </source>
</evidence>
<comment type="similarity">
    <text evidence="3 19">Belongs to the CcoP / FixP family.</text>
</comment>
<keyword evidence="9 22" id="KW-0812">Transmembrane</keyword>
<comment type="function">
    <text evidence="19">C-type cytochrome. Part of the cbb3-type cytochrome c oxidase complex.</text>
</comment>
<feature type="binding site" description="axial binding residue" evidence="20">
    <location>
        <position position="277"/>
    </location>
    <ligand>
        <name>heme c</name>
        <dbReference type="ChEBI" id="CHEBI:61717"/>
        <label>1</label>
    </ligand>
    <ligandPart>
        <name>Fe</name>
        <dbReference type="ChEBI" id="CHEBI:18248"/>
    </ligandPart>
</feature>
<dbReference type="InterPro" id="IPR038414">
    <property type="entry name" value="CcoP_N_sf"/>
</dbReference>
<feature type="transmembrane region" description="Helical" evidence="22">
    <location>
        <begin position="64"/>
        <end position="83"/>
    </location>
</feature>
<evidence type="ECO:0000256" key="19">
    <source>
        <dbReference type="PIRNR" id="PIRNR000006"/>
    </source>
</evidence>
<dbReference type="InterPro" id="IPR032858">
    <property type="entry name" value="CcoP_N"/>
</dbReference>
<dbReference type="SUPFAM" id="SSF46626">
    <property type="entry name" value="Cytochrome c"/>
    <property type="match status" value="2"/>
</dbReference>
<keyword evidence="12 19" id="KW-0375">Hydrogen ion transport</keyword>
<evidence type="ECO:0000256" key="9">
    <source>
        <dbReference type="ARBA" id="ARBA00022692"/>
    </source>
</evidence>
<dbReference type="Gene3D" id="6.10.280.130">
    <property type="match status" value="1"/>
</dbReference>
<keyword evidence="17 19" id="KW-0406">Ion transport</keyword>
<comment type="cofactor">
    <cofactor evidence="19 21">
        <name>heme c</name>
        <dbReference type="ChEBI" id="CHEBI:61717"/>
    </cofactor>
    <text evidence="19 21">Binds 2 heme C groups per subunit.</text>
</comment>
<keyword evidence="11" id="KW-0677">Repeat</keyword>
<dbReference type="GO" id="GO:0046872">
    <property type="term" value="F:metal ion binding"/>
    <property type="evidence" value="ECO:0007669"/>
    <property type="project" value="UniProtKB-KW"/>
</dbReference>
<name>A0A1V3NDE8_9GAMM</name>
<keyword evidence="10 19" id="KW-0479">Metal-binding</keyword>
<dbReference type="GO" id="GO:0016491">
    <property type="term" value="F:oxidoreductase activity"/>
    <property type="evidence" value="ECO:0007669"/>
    <property type="project" value="UniProtKB-KW"/>
</dbReference>
<evidence type="ECO:0000256" key="14">
    <source>
        <dbReference type="ARBA" id="ARBA00022989"/>
    </source>
</evidence>
<dbReference type="InterPro" id="IPR036909">
    <property type="entry name" value="Cyt_c-like_dom_sf"/>
</dbReference>
<feature type="binding site" description="axial binding residue" evidence="20">
    <location>
        <position position="236"/>
    </location>
    <ligand>
        <name>heme c</name>
        <dbReference type="ChEBI" id="CHEBI:61717"/>
        <label>2</label>
    </ligand>
    <ligandPart>
        <name>Fe</name>
        <dbReference type="ChEBI" id="CHEBI:18248"/>
    </ligandPart>
</feature>
<keyword evidence="14 22" id="KW-1133">Transmembrane helix</keyword>
<evidence type="ECO:0000256" key="22">
    <source>
        <dbReference type="SAM" id="Phobius"/>
    </source>
</evidence>
<dbReference type="GO" id="GO:0009055">
    <property type="term" value="F:electron transfer activity"/>
    <property type="evidence" value="ECO:0007669"/>
    <property type="project" value="InterPro"/>
</dbReference>
<dbReference type="InterPro" id="IPR004678">
    <property type="entry name" value="Cyt_c_oxidase_cbb3_su3"/>
</dbReference>
<evidence type="ECO:0000256" key="3">
    <source>
        <dbReference type="ARBA" id="ARBA00006113"/>
    </source>
</evidence>
<keyword evidence="16 19" id="KW-0408">Iron</keyword>
<dbReference type="PANTHER" id="PTHR33751:SF1">
    <property type="entry name" value="CBB3-TYPE CYTOCHROME C OXIDASE SUBUNIT FIXP"/>
    <property type="match status" value="1"/>
</dbReference>
<keyword evidence="4 19" id="KW-0813">Transport</keyword>
<evidence type="ECO:0000256" key="16">
    <source>
        <dbReference type="ARBA" id="ARBA00023004"/>
    </source>
</evidence>
<protein>
    <recommendedName>
        <fullName evidence="19">Cbb3-type cytochrome c oxidase subunit</fullName>
    </recommendedName>
</protein>
<evidence type="ECO:0000313" key="24">
    <source>
        <dbReference type="EMBL" id="OOG22892.1"/>
    </source>
</evidence>
<evidence type="ECO:0000256" key="1">
    <source>
        <dbReference type="ARBA" id="ARBA00004533"/>
    </source>
</evidence>
<evidence type="ECO:0000259" key="23">
    <source>
        <dbReference type="PROSITE" id="PS51007"/>
    </source>
</evidence>
<sequence length="304" mass="33803">MIEHDMSTFWHWWVVVLTVANIAAIFWLIRWTSKRRAGEVAQGEVTGHTWDEDLSEYNNPLPRWWLWMFYLTIAFSVIYLALFPGLGRFAGFLGWTSEGRYHQEVERAEERFGPIFAAYAERDVPALAEDDEAVRTGQRLFLNYCSTCHGSDARGAPGFPNLTDGQWQWGSSPDAIRQTIIDGRQGVMPAMGEVLGDEGVEQLTHYVLSLAGREDANPELAEAGRPQFATLCAVCHGPEGTGMTALGAPDLTNNLWVYGGSQGAIARTIREGRHGVMPGFGDFLGEDRAHVLAAYVYSLTEEGR</sequence>
<feature type="binding site" description="covalent" evidence="21">
    <location>
        <position position="145"/>
    </location>
    <ligand>
        <name>heme c</name>
        <dbReference type="ChEBI" id="CHEBI:61717"/>
        <label>1</label>
    </ligand>
</feature>
<evidence type="ECO:0000256" key="4">
    <source>
        <dbReference type="ARBA" id="ARBA00022448"/>
    </source>
</evidence>
<evidence type="ECO:0000256" key="15">
    <source>
        <dbReference type="ARBA" id="ARBA00023002"/>
    </source>
</evidence>
<accession>A0A1V3NDE8</accession>
<feature type="binding site" description="covalent" evidence="21">
    <location>
        <position position="235"/>
    </location>
    <ligand>
        <name>heme c</name>
        <dbReference type="ChEBI" id="CHEBI:61717"/>
        <label>2</label>
    </ligand>
</feature>
<evidence type="ECO:0000256" key="2">
    <source>
        <dbReference type="ARBA" id="ARBA00004673"/>
    </source>
</evidence>
<dbReference type="Pfam" id="PF13442">
    <property type="entry name" value="Cytochrome_CBB3"/>
    <property type="match status" value="2"/>
</dbReference>
<dbReference type="OrthoDB" id="9811281at2"/>
<evidence type="ECO:0000256" key="13">
    <source>
        <dbReference type="ARBA" id="ARBA00022982"/>
    </source>
</evidence>
<feature type="binding site" description="axial binding residue" evidence="20">
    <location>
        <position position="188"/>
    </location>
    <ligand>
        <name>heme c</name>
        <dbReference type="ChEBI" id="CHEBI:61717"/>
        <label>2</label>
    </ligand>
    <ligandPart>
        <name>Fe</name>
        <dbReference type="ChEBI" id="CHEBI:18248"/>
    </ligandPart>
</feature>
<dbReference type="AlphaFoldDB" id="A0A1V3NDE8"/>
<dbReference type="PIRSF" id="PIRSF000006">
    <property type="entry name" value="Cbb3-Cox_fixP"/>
    <property type="match status" value="1"/>
</dbReference>
<reference evidence="24 25" key="1">
    <citation type="submission" date="2017-02" db="EMBL/GenBank/DDBJ databases">
        <title>Genomic diversity within the haloalkaliphilic genus Thioalkalivibrio.</title>
        <authorList>
            <person name="Ahn A.-C."/>
            <person name="Meier-Kolthoff J."/>
            <person name="Overmars L."/>
            <person name="Richter M."/>
            <person name="Woyke T."/>
            <person name="Sorokin D.Y."/>
            <person name="Muyzer G."/>
        </authorList>
    </citation>
    <scope>NUCLEOTIDE SEQUENCE [LARGE SCALE GENOMIC DNA]</scope>
    <source>
        <strain evidence="24 25">ALJD</strain>
    </source>
</reference>
<comment type="caution">
    <text evidence="24">The sequence shown here is derived from an EMBL/GenBank/DDBJ whole genome shotgun (WGS) entry which is preliminary data.</text>
</comment>